<evidence type="ECO:0000313" key="3">
    <source>
        <dbReference type="EMBL" id="MBB2997643.1"/>
    </source>
</evidence>
<proteinExistence type="predicted"/>
<feature type="transmembrane region" description="Helical" evidence="2">
    <location>
        <begin position="7"/>
        <end position="24"/>
    </location>
</feature>
<evidence type="ECO:0000256" key="2">
    <source>
        <dbReference type="SAM" id="Phobius"/>
    </source>
</evidence>
<evidence type="ECO:0000313" key="4">
    <source>
        <dbReference type="Proteomes" id="UP000523000"/>
    </source>
</evidence>
<feature type="region of interest" description="Disordered" evidence="1">
    <location>
        <begin position="54"/>
        <end position="73"/>
    </location>
</feature>
<keyword evidence="4" id="KW-1185">Reference proteome</keyword>
<feature type="transmembrane region" description="Helical" evidence="2">
    <location>
        <begin position="30"/>
        <end position="47"/>
    </location>
</feature>
<reference evidence="3 4" key="1">
    <citation type="submission" date="2020-08" db="EMBL/GenBank/DDBJ databases">
        <title>Sequencing the genomes of 1000 actinobacteria strains.</title>
        <authorList>
            <person name="Klenk H.-P."/>
        </authorList>
    </citation>
    <scope>NUCLEOTIDE SEQUENCE [LARGE SCALE GENOMIC DNA]</scope>
    <source>
        <strain evidence="3 4">DSM 22826</strain>
    </source>
</reference>
<keyword evidence="2" id="KW-0472">Membrane</keyword>
<gene>
    <name evidence="3" type="ORF">E9229_003915</name>
</gene>
<dbReference type="AlphaFoldDB" id="A0A839QPW3"/>
<dbReference type="EMBL" id="JACHVS010000005">
    <property type="protein sequence ID" value="MBB2997643.1"/>
    <property type="molecule type" value="Genomic_DNA"/>
</dbReference>
<protein>
    <submittedName>
        <fullName evidence="3">Uncharacterized protein</fullName>
    </submittedName>
</protein>
<organism evidence="3 4">
    <name type="scientific">Paeniglutamicibacter cryotolerans</name>
    <dbReference type="NCBI Taxonomy" id="670079"/>
    <lineage>
        <taxon>Bacteria</taxon>
        <taxon>Bacillati</taxon>
        <taxon>Actinomycetota</taxon>
        <taxon>Actinomycetes</taxon>
        <taxon>Micrococcales</taxon>
        <taxon>Micrococcaceae</taxon>
        <taxon>Paeniglutamicibacter</taxon>
    </lineage>
</organism>
<evidence type="ECO:0000256" key="1">
    <source>
        <dbReference type="SAM" id="MobiDB-lite"/>
    </source>
</evidence>
<sequence>MRTSYKWGYAIIFATLAAALALALTSTSQWAAAPVSLMIIFFITLLWRQRKDRHPSNKNAARGSEEEPPGNSC</sequence>
<keyword evidence="2" id="KW-1133">Transmembrane helix</keyword>
<keyword evidence="2" id="KW-0812">Transmembrane</keyword>
<name>A0A839QPW3_9MICC</name>
<comment type="caution">
    <text evidence="3">The sequence shown here is derived from an EMBL/GenBank/DDBJ whole genome shotgun (WGS) entry which is preliminary data.</text>
</comment>
<dbReference type="Proteomes" id="UP000523000">
    <property type="component" value="Unassembled WGS sequence"/>
</dbReference>
<accession>A0A839QPW3</accession>